<evidence type="ECO:0000313" key="2">
    <source>
        <dbReference type="Proteomes" id="UP001234297"/>
    </source>
</evidence>
<comment type="caution">
    <text evidence="1">The sequence shown here is derived from an EMBL/GenBank/DDBJ whole genome shotgun (WGS) entry which is preliminary data.</text>
</comment>
<organism evidence="1 2">
    <name type="scientific">Persea americana</name>
    <name type="common">Avocado</name>
    <dbReference type="NCBI Taxonomy" id="3435"/>
    <lineage>
        <taxon>Eukaryota</taxon>
        <taxon>Viridiplantae</taxon>
        <taxon>Streptophyta</taxon>
        <taxon>Embryophyta</taxon>
        <taxon>Tracheophyta</taxon>
        <taxon>Spermatophyta</taxon>
        <taxon>Magnoliopsida</taxon>
        <taxon>Magnoliidae</taxon>
        <taxon>Laurales</taxon>
        <taxon>Lauraceae</taxon>
        <taxon>Persea</taxon>
    </lineage>
</organism>
<evidence type="ECO:0000313" key="1">
    <source>
        <dbReference type="EMBL" id="KAJ8617183.1"/>
    </source>
</evidence>
<protein>
    <submittedName>
        <fullName evidence="1">Uncharacterized protein</fullName>
    </submittedName>
</protein>
<gene>
    <name evidence="1" type="ORF">MRB53_013369</name>
</gene>
<sequence>MLGNEKLVRSTQDLSELNVSQSFQDLSRKAEHRRSTAHVKNGNNDLKLRVLVPTKNTFHEFVKVDHDPIGNGWTVSGYSVEVFKKVMGSLPYNVSCEFIPYHNGHHLDLGHYDELIQQFQFNRYDAVVGDITITSKRSMYGDFTLPYMMAGISMIVQVGDSHAMGFWWFLKPFTWDLWLLIIVLSWSNGCLVWYFEHENNPESKDTFLELVGKIHSFSSIFVFQQWEKLKSNYSRLVVCLWILAVFLLVTTYAGILQSMLSCDDDGTTLTSLEQLIMNGDCVGYQKGSFVFDLLKNKGFQEQKLKAYSSIEEYATALSRGSHNNGVSAIIDEIPYIKVFLAKYADRYTMAVPTFNSGGFGFLFQRGAAIVPDVSRAVQKFIEGEEMLELEKKWFGSNEKIPSSPQTPQRDKRLSIHGFIGVLLITEPIIVLTLLIFIIFKKCKYWKNEENPSSERLVQASYIEESSNRSVIEMNGGHINEGSDIVAGESDQATPSDDPLEVEITHNEM</sequence>
<accession>A0ACC2K7S3</accession>
<dbReference type="Proteomes" id="UP001234297">
    <property type="component" value="Chromosome 4"/>
</dbReference>
<name>A0ACC2K7S3_PERAE</name>
<proteinExistence type="predicted"/>
<keyword evidence="2" id="KW-1185">Reference proteome</keyword>
<reference evidence="1 2" key="1">
    <citation type="journal article" date="2022" name="Hortic Res">
        <title>A haplotype resolved chromosomal level avocado genome allows analysis of novel avocado genes.</title>
        <authorList>
            <person name="Nath O."/>
            <person name="Fletcher S.J."/>
            <person name="Hayward A."/>
            <person name="Shaw L.M."/>
            <person name="Masouleh A.K."/>
            <person name="Furtado A."/>
            <person name="Henry R.J."/>
            <person name="Mitter N."/>
        </authorList>
    </citation>
    <scope>NUCLEOTIDE SEQUENCE [LARGE SCALE GENOMIC DNA]</scope>
    <source>
        <strain evidence="2">cv. Hass</strain>
    </source>
</reference>
<dbReference type="EMBL" id="CM056812">
    <property type="protein sequence ID" value="KAJ8617183.1"/>
    <property type="molecule type" value="Genomic_DNA"/>
</dbReference>